<dbReference type="PROSITE" id="PS51221">
    <property type="entry name" value="TTL"/>
    <property type="match status" value="1"/>
</dbReference>
<organism evidence="5 6">
    <name type="scientific">Brassicogethes aeneus</name>
    <name type="common">Rape pollen beetle</name>
    <name type="synonym">Meligethes aeneus</name>
    <dbReference type="NCBI Taxonomy" id="1431903"/>
    <lineage>
        <taxon>Eukaryota</taxon>
        <taxon>Metazoa</taxon>
        <taxon>Ecdysozoa</taxon>
        <taxon>Arthropoda</taxon>
        <taxon>Hexapoda</taxon>
        <taxon>Insecta</taxon>
        <taxon>Pterygota</taxon>
        <taxon>Neoptera</taxon>
        <taxon>Endopterygota</taxon>
        <taxon>Coleoptera</taxon>
        <taxon>Polyphaga</taxon>
        <taxon>Cucujiformia</taxon>
        <taxon>Nitidulidae</taxon>
        <taxon>Meligethinae</taxon>
        <taxon>Brassicogethes</taxon>
    </lineage>
</organism>
<dbReference type="GO" id="GO:0070740">
    <property type="term" value="F:tubulin-glutamic acid ligase activity"/>
    <property type="evidence" value="ECO:0007669"/>
    <property type="project" value="TreeGrafter"/>
</dbReference>
<keyword evidence="3" id="KW-0067">ATP-binding</keyword>
<gene>
    <name evidence="5" type="ORF">MELIAE_LOCUS12778</name>
</gene>
<name>A0A9P0BI97_BRAAE</name>
<feature type="region of interest" description="Disordered" evidence="4">
    <location>
        <begin position="1"/>
        <end position="39"/>
    </location>
</feature>
<dbReference type="GO" id="GO:0015631">
    <property type="term" value="F:tubulin binding"/>
    <property type="evidence" value="ECO:0007669"/>
    <property type="project" value="TreeGrafter"/>
</dbReference>
<dbReference type="PANTHER" id="PTHR12241:SF162">
    <property type="entry name" value="TUBULIN MONOGLUTAMYLASE TTLL4"/>
    <property type="match status" value="1"/>
</dbReference>
<evidence type="ECO:0008006" key="7">
    <source>
        <dbReference type="Google" id="ProtNLM"/>
    </source>
</evidence>
<evidence type="ECO:0000313" key="6">
    <source>
        <dbReference type="Proteomes" id="UP001154078"/>
    </source>
</evidence>
<keyword evidence="6" id="KW-1185">Reference proteome</keyword>
<keyword evidence="1" id="KW-0436">Ligase</keyword>
<dbReference type="PANTHER" id="PTHR12241">
    <property type="entry name" value="TUBULIN POLYGLUTAMYLASE"/>
    <property type="match status" value="1"/>
</dbReference>
<evidence type="ECO:0000256" key="1">
    <source>
        <dbReference type="ARBA" id="ARBA00022598"/>
    </source>
</evidence>
<dbReference type="Gene3D" id="3.30.470.20">
    <property type="entry name" value="ATP-grasp fold, B domain"/>
    <property type="match status" value="1"/>
</dbReference>
<feature type="compositionally biased region" description="Acidic residues" evidence="4">
    <location>
        <begin position="12"/>
        <end position="25"/>
    </location>
</feature>
<evidence type="ECO:0000256" key="2">
    <source>
        <dbReference type="ARBA" id="ARBA00022741"/>
    </source>
</evidence>
<dbReference type="GO" id="GO:0000226">
    <property type="term" value="P:microtubule cytoskeleton organization"/>
    <property type="evidence" value="ECO:0007669"/>
    <property type="project" value="TreeGrafter"/>
</dbReference>
<dbReference type="Proteomes" id="UP001154078">
    <property type="component" value="Chromosome 9"/>
</dbReference>
<dbReference type="Pfam" id="PF03133">
    <property type="entry name" value="TTL"/>
    <property type="match status" value="1"/>
</dbReference>
<proteinExistence type="predicted"/>
<dbReference type="GO" id="GO:0005524">
    <property type="term" value="F:ATP binding"/>
    <property type="evidence" value="ECO:0007669"/>
    <property type="project" value="UniProtKB-KW"/>
</dbReference>
<protein>
    <recommendedName>
        <fullName evidence="7">Tubulin polyglutamylase TTLL4</fullName>
    </recommendedName>
</protein>
<evidence type="ECO:0000256" key="4">
    <source>
        <dbReference type="SAM" id="MobiDB-lite"/>
    </source>
</evidence>
<dbReference type="OrthoDB" id="202825at2759"/>
<sequence length="505" mass="57760">MKLEIIPNECSSDSEPEVDEGEQDGTSEQSNTDSEEKQIDKKCLNETGSGDANLIWPLRHSLFPHIPPYICFSSHDSPIPMKFPMGGKFFKWKLTTITPILVRQTLSNSGFSLVRTRGVGIKVINKWSQLPKKMSLVVQKYIPNPYLINGSKFDLRLYVLVTSFHPLRIYLYPDGLARFASAKYSDDSKDLKDRYRHLTNYSINKLSDQYTANEDANACQGHKWTLSKLMEYLEGKGVNSRSLWKNLQQLVIKTMISAEGPITQLCEENMNSIYNCYELFGVDVLLDVELKPWLLEVNISPSLHSASPLDAHVKGPMVQTLFDMAQFHIPSKATASNSTPSSFNPKLYTMSLTKNERLKHANYEEYVDRNDYLHEIVEQLNGDDVRQLARAEDEYAAKGRFERIFPTAHTHKYLEFMEPRYYNRLFDAWEAKYGSRRQEGINYLKTLCSQRIHLKTAASSKIRKNSLSMTPGDRKLQPSKEGQTLPLEEILRNTSIASEVLVCAN</sequence>
<evidence type="ECO:0000313" key="5">
    <source>
        <dbReference type="EMBL" id="CAH0564167.1"/>
    </source>
</evidence>
<reference evidence="5" key="1">
    <citation type="submission" date="2021-12" db="EMBL/GenBank/DDBJ databases">
        <authorList>
            <person name="King R."/>
        </authorList>
    </citation>
    <scope>NUCLEOTIDE SEQUENCE</scope>
</reference>
<keyword evidence="2" id="KW-0547">Nucleotide-binding</keyword>
<accession>A0A9P0BI97</accession>
<dbReference type="AlphaFoldDB" id="A0A9P0BI97"/>
<dbReference type="EMBL" id="OV121140">
    <property type="protein sequence ID" value="CAH0564167.1"/>
    <property type="molecule type" value="Genomic_DNA"/>
</dbReference>
<dbReference type="GO" id="GO:0036064">
    <property type="term" value="C:ciliary basal body"/>
    <property type="evidence" value="ECO:0007669"/>
    <property type="project" value="TreeGrafter"/>
</dbReference>
<dbReference type="InterPro" id="IPR004344">
    <property type="entry name" value="TTL/TTLL_fam"/>
</dbReference>
<dbReference type="SUPFAM" id="SSF56059">
    <property type="entry name" value="Glutathione synthetase ATP-binding domain-like"/>
    <property type="match status" value="1"/>
</dbReference>
<evidence type="ECO:0000256" key="3">
    <source>
        <dbReference type="ARBA" id="ARBA00022840"/>
    </source>
</evidence>